<dbReference type="OrthoDB" id="332025at2759"/>
<accession>A0A086K2C9</accession>
<dbReference type="VEuPathDB" id="ToxoDB:TGDOM2_265460"/>
<feature type="compositionally biased region" description="Low complexity" evidence="1">
    <location>
        <begin position="234"/>
        <end position="244"/>
    </location>
</feature>
<name>A0A086K2C9_TOXGO</name>
<feature type="region of interest" description="Disordered" evidence="1">
    <location>
        <begin position="277"/>
        <end position="318"/>
    </location>
</feature>
<evidence type="ECO:0000313" key="3">
    <source>
        <dbReference type="Proteomes" id="UP000028837"/>
    </source>
</evidence>
<feature type="region of interest" description="Disordered" evidence="1">
    <location>
        <begin position="170"/>
        <end position="245"/>
    </location>
</feature>
<feature type="compositionally biased region" description="Low complexity" evidence="1">
    <location>
        <begin position="497"/>
        <end position="508"/>
    </location>
</feature>
<feature type="region of interest" description="Disordered" evidence="1">
    <location>
        <begin position="1"/>
        <end position="25"/>
    </location>
</feature>
<feature type="compositionally biased region" description="Low complexity" evidence="1">
    <location>
        <begin position="196"/>
        <end position="206"/>
    </location>
</feature>
<feature type="compositionally biased region" description="Basic and acidic residues" evidence="1">
    <location>
        <begin position="13"/>
        <end position="22"/>
    </location>
</feature>
<evidence type="ECO:0000256" key="1">
    <source>
        <dbReference type="SAM" id="MobiDB-lite"/>
    </source>
</evidence>
<dbReference type="Proteomes" id="UP000028837">
    <property type="component" value="Unassembled WGS sequence"/>
</dbReference>
<feature type="compositionally biased region" description="Polar residues" evidence="1">
    <location>
        <begin position="423"/>
        <end position="438"/>
    </location>
</feature>
<feature type="region of interest" description="Disordered" evidence="1">
    <location>
        <begin position="332"/>
        <end position="359"/>
    </location>
</feature>
<organism evidence="2 3">
    <name type="scientific">Toxoplasma gondii GAB2-2007-GAL-DOM2</name>
    <dbReference type="NCBI Taxonomy" id="1130820"/>
    <lineage>
        <taxon>Eukaryota</taxon>
        <taxon>Sar</taxon>
        <taxon>Alveolata</taxon>
        <taxon>Apicomplexa</taxon>
        <taxon>Conoidasida</taxon>
        <taxon>Coccidia</taxon>
        <taxon>Eucoccidiorida</taxon>
        <taxon>Eimeriorina</taxon>
        <taxon>Sarcocystidae</taxon>
        <taxon>Toxoplasma</taxon>
    </lineage>
</organism>
<reference evidence="2 3" key="1">
    <citation type="submission" date="2014-02" db="EMBL/GenBank/DDBJ databases">
        <authorList>
            <person name="Sibley D."/>
            <person name="Venepally P."/>
            <person name="Karamycheva S."/>
            <person name="Hadjithomas M."/>
            <person name="Khan A."/>
            <person name="Brunk B."/>
            <person name="Roos D."/>
            <person name="Caler E."/>
            <person name="Lorenzi H."/>
        </authorList>
    </citation>
    <scope>NUCLEOTIDE SEQUENCE [LARGE SCALE GENOMIC DNA]</scope>
    <source>
        <strain evidence="2 3">GAB2-2007-GAL-DOM2</strain>
    </source>
</reference>
<evidence type="ECO:0000313" key="2">
    <source>
        <dbReference type="EMBL" id="KFG38547.1"/>
    </source>
</evidence>
<dbReference type="AlphaFoldDB" id="A0A086K2C9"/>
<protein>
    <submittedName>
        <fullName evidence="2">Putative ppg3</fullName>
    </submittedName>
</protein>
<proteinExistence type="predicted"/>
<feature type="region of interest" description="Disordered" evidence="1">
    <location>
        <begin position="385"/>
        <end position="521"/>
    </location>
</feature>
<dbReference type="EMBL" id="AHZU02000919">
    <property type="protein sequence ID" value="KFG38547.1"/>
    <property type="molecule type" value="Genomic_DNA"/>
</dbReference>
<feature type="compositionally biased region" description="Low complexity" evidence="1">
    <location>
        <begin position="401"/>
        <end position="412"/>
    </location>
</feature>
<feature type="compositionally biased region" description="Polar residues" evidence="1">
    <location>
        <begin position="96"/>
        <end position="136"/>
    </location>
</feature>
<feature type="region of interest" description="Disordered" evidence="1">
    <location>
        <begin position="81"/>
        <end position="136"/>
    </location>
</feature>
<feature type="compositionally biased region" description="Gly residues" evidence="1">
    <location>
        <begin position="510"/>
        <end position="521"/>
    </location>
</feature>
<sequence>MHGSPYRPPRLSSMEDRAKRPDPQGWAVVQTPESTAALGYGTPGYPAAGPSITPIFSSAAGNAGPRPFCAEAFLSLSPVESQHNSSAGSFQRRDSVSSGFSQGESTGSPSVSGSLEQASRLSRSQKPLSSLRTSVSVPNFFHAKPTSLLRKKCRESDAGVGVAREGAFWGDFLDDDDKDTSSPTPGSGSLRPLHASPSLSGLSGLPSPLPSHRSAEGCAAPASHSDSKPERKGSSGSFSRRSFFQKPLRRTISKCGTRVESCPDFCEQNRGTLALSPAASLAGEGESLSSSSSVGTDLSQLAGEEPSTASVPVLSGGSSAASVPTIFGGASIRQVRSSPSLQGIPPVATSTTCPPPSLSRIQASELEQTIGTEFLSSLSARRLRLASDSAPPTRPTFPGWTQQPQSRQTSTRGSISRRLSIRQLVQRSSGVHAPQSTAAFAKGGEGPNALQAVGDRPQASGRFGTCDSDPGFDADALRVGEVSAVPEEVNGHEESGSSHGSSPESEGLSDGDGGGVAERSS</sequence>
<feature type="compositionally biased region" description="Low complexity" evidence="1">
    <location>
        <begin position="279"/>
        <end position="293"/>
    </location>
</feature>
<gene>
    <name evidence="2" type="ORF">TGDOM2_265460</name>
</gene>
<comment type="caution">
    <text evidence="2">The sequence shown here is derived from an EMBL/GenBank/DDBJ whole genome shotgun (WGS) entry which is preliminary data.</text>
</comment>